<organism evidence="8 9">
    <name type="scientific">Camellia sinensis</name>
    <name type="common">Tea plant</name>
    <name type="synonym">Thea sinensis</name>
    <dbReference type="NCBI Taxonomy" id="4442"/>
    <lineage>
        <taxon>Eukaryota</taxon>
        <taxon>Viridiplantae</taxon>
        <taxon>Streptophyta</taxon>
        <taxon>Embryophyta</taxon>
        <taxon>Tracheophyta</taxon>
        <taxon>Spermatophyta</taxon>
        <taxon>Magnoliopsida</taxon>
        <taxon>eudicotyledons</taxon>
        <taxon>Gunneridae</taxon>
        <taxon>Pentapetalae</taxon>
        <taxon>asterids</taxon>
        <taxon>Ericales</taxon>
        <taxon>Theaceae</taxon>
        <taxon>Camellia</taxon>
    </lineage>
</organism>
<keyword evidence="4" id="KW-0804">Transcription</keyword>
<dbReference type="SUPFAM" id="SSF118290">
    <property type="entry name" value="WRKY DNA-binding domain"/>
    <property type="match status" value="1"/>
</dbReference>
<reference evidence="8 9" key="2">
    <citation type="submission" date="2020-07" db="EMBL/GenBank/DDBJ databases">
        <title>Genome assembly of wild tea tree DASZ reveals pedigree and selection history of tea varieties.</title>
        <authorList>
            <person name="Zhang W."/>
        </authorList>
    </citation>
    <scope>NUCLEOTIDE SEQUENCE [LARGE SCALE GENOMIC DNA]</scope>
    <source>
        <strain evidence="9">cv. G240</strain>
        <tissue evidence="8">Leaf</tissue>
    </source>
</reference>
<dbReference type="AlphaFoldDB" id="A0A7J7GKF7"/>
<dbReference type="GO" id="GO:0005634">
    <property type="term" value="C:nucleus"/>
    <property type="evidence" value="ECO:0007669"/>
    <property type="project" value="UniProtKB-SubCell"/>
</dbReference>
<dbReference type="PANTHER" id="PTHR31429">
    <property type="entry name" value="WRKY TRANSCRIPTION FACTOR 36-RELATED"/>
    <property type="match status" value="1"/>
</dbReference>
<keyword evidence="9" id="KW-1185">Reference proteome</keyword>
<dbReference type="SMART" id="SM00774">
    <property type="entry name" value="WRKY"/>
    <property type="match status" value="1"/>
</dbReference>
<sequence>MDGHQYISHKEKVENLKLQLESLSRENENLKMMIEVISDRYNILQEHVQRKTEERMSGAITTNSLGHGGIGSNKMVTADPVVKTSQVFVRAKPSEKSLIVKDGFHWRKYGQKFTKDNPSPRAYFKCSMAPGCPVKKKVQRSVEDESILMVTYEGEHSHGVPYSTVVDFSSSPDHSLVSANLFRSTIAIDLTQNLATDTKNEDTCKRVEEYAETLTKDPNYMMALAKAVAHSITKQIIVLAILEIDP</sequence>
<protein>
    <recommendedName>
        <fullName evidence="7">WRKY domain-containing protein</fullName>
    </recommendedName>
</protein>
<name>A0A7J7GKF7_CAMSI</name>
<dbReference type="PROSITE" id="PS50811">
    <property type="entry name" value="WRKY"/>
    <property type="match status" value="1"/>
</dbReference>
<dbReference type="Proteomes" id="UP000593564">
    <property type="component" value="Unassembled WGS sequence"/>
</dbReference>
<gene>
    <name evidence="8" type="ORF">HYC85_021548</name>
</gene>
<evidence type="ECO:0000256" key="3">
    <source>
        <dbReference type="ARBA" id="ARBA00023125"/>
    </source>
</evidence>
<dbReference type="GO" id="GO:0003700">
    <property type="term" value="F:DNA-binding transcription factor activity"/>
    <property type="evidence" value="ECO:0007669"/>
    <property type="project" value="InterPro"/>
</dbReference>
<dbReference type="EMBL" id="JACBKZ010000010">
    <property type="protein sequence ID" value="KAF5940381.1"/>
    <property type="molecule type" value="Genomic_DNA"/>
</dbReference>
<keyword evidence="6" id="KW-0175">Coiled coil</keyword>
<evidence type="ECO:0000256" key="6">
    <source>
        <dbReference type="SAM" id="Coils"/>
    </source>
</evidence>
<dbReference type="PANTHER" id="PTHR31429:SF38">
    <property type="entry name" value="WRKY TRANSCRIPTION FACTOR 40-RELATED"/>
    <property type="match status" value="1"/>
</dbReference>
<evidence type="ECO:0000313" key="9">
    <source>
        <dbReference type="Proteomes" id="UP000593564"/>
    </source>
</evidence>
<dbReference type="Pfam" id="PF03106">
    <property type="entry name" value="WRKY"/>
    <property type="match status" value="1"/>
</dbReference>
<evidence type="ECO:0000256" key="2">
    <source>
        <dbReference type="ARBA" id="ARBA00023015"/>
    </source>
</evidence>
<evidence type="ECO:0000256" key="1">
    <source>
        <dbReference type="ARBA" id="ARBA00004123"/>
    </source>
</evidence>
<dbReference type="InterPro" id="IPR003657">
    <property type="entry name" value="WRKY_dom"/>
</dbReference>
<keyword evidence="3" id="KW-0238">DNA-binding</keyword>
<feature type="coiled-coil region" evidence="6">
    <location>
        <begin position="6"/>
        <end position="40"/>
    </location>
</feature>
<dbReference type="InterPro" id="IPR036576">
    <property type="entry name" value="WRKY_dom_sf"/>
</dbReference>
<accession>A0A7J7GKF7</accession>
<comment type="subcellular location">
    <subcellularLocation>
        <location evidence="1">Nucleus</location>
    </subcellularLocation>
</comment>
<evidence type="ECO:0000259" key="7">
    <source>
        <dbReference type="PROSITE" id="PS50811"/>
    </source>
</evidence>
<comment type="caution">
    <text evidence="8">The sequence shown here is derived from an EMBL/GenBank/DDBJ whole genome shotgun (WGS) entry which is preliminary data.</text>
</comment>
<proteinExistence type="predicted"/>
<keyword evidence="2" id="KW-0805">Transcription regulation</keyword>
<evidence type="ECO:0000313" key="8">
    <source>
        <dbReference type="EMBL" id="KAF5940381.1"/>
    </source>
</evidence>
<keyword evidence="5" id="KW-0539">Nucleus</keyword>
<dbReference type="InterPro" id="IPR044810">
    <property type="entry name" value="WRKY_plant"/>
</dbReference>
<dbReference type="Gene3D" id="2.20.25.80">
    <property type="entry name" value="WRKY domain"/>
    <property type="match status" value="1"/>
</dbReference>
<reference evidence="9" key="1">
    <citation type="journal article" date="2020" name="Nat. Commun.">
        <title>Genome assembly of wild tea tree DASZ reveals pedigree and selection history of tea varieties.</title>
        <authorList>
            <person name="Zhang W."/>
            <person name="Zhang Y."/>
            <person name="Qiu H."/>
            <person name="Guo Y."/>
            <person name="Wan H."/>
            <person name="Zhang X."/>
            <person name="Scossa F."/>
            <person name="Alseekh S."/>
            <person name="Zhang Q."/>
            <person name="Wang P."/>
            <person name="Xu L."/>
            <person name="Schmidt M.H."/>
            <person name="Jia X."/>
            <person name="Li D."/>
            <person name="Zhu A."/>
            <person name="Guo F."/>
            <person name="Chen W."/>
            <person name="Ni D."/>
            <person name="Usadel B."/>
            <person name="Fernie A.R."/>
            <person name="Wen W."/>
        </authorList>
    </citation>
    <scope>NUCLEOTIDE SEQUENCE [LARGE SCALE GENOMIC DNA]</scope>
    <source>
        <strain evidence="9">cv. G240</strain>
    </source>
</reference>
<feature type="domain" description="WRKY" evidence="7">
    <location>
        <begin position="95"/>
        <end position="161"/>
    </location>
</feature>
<dbReference type="GO" id="GO:0043565">
    <property type="term" value="F:sequence-specific DNA binding"/>
    <property type="evidence" value="ECO:0007669"/>
    <property type="project" value="InterPro"/>
</dbReference>
<evidence type="ECO:0000256" key="5">
    <source>
        <dbReference type="ARBA" id="ARBA00023242"/>
    </source>
</evidence>
<evidence type="ECO:0000256" key="4">
    <source>
        <dbReference type="ARBA" id="ARBA00023163"/>
    </source>
</evidence>